<keyword evidence="1" id="KW-0175">Coiled coil</keyword>
<sequence length="91" mass="10015">MLLQQWIKRGLGLMAAVLAGLAAVAGVYWRGRAMGRAQERADSAARLQERAAQARQESVDVEETVARRNDDAVADRLKSEWVRAAPPADRD</sequence>
<protein>
    <submittedName>
        <fullName evidence="2">Uncharacterized protein</fullName>
    </submittedName>
</protein>
<evidence type="ECO:0000313" key="2">
    <source>
        <dbReference type="EMBL" id="CAB3910830.1"/>
    </source>
</evidence>
<evidence type="ECO:0000256" key="1">
    <source>
        <dbReference type="SAM" id="Coils"/>
    </source>
</evidence>
<keyword evidence="3" id="KW-1185">Reference proteome</keyword>
<gene>
    <name evidence="2" type="ORF">LMG26788_04780</name>
</gene>
<organism evidence="2 3">
    <name type="scientific">Achromobacter pulmonis</name>
    <dbReference type="NCBI Taxonomy" id="1389932"/>
    <lineage>
        <taxon>Bacteria</taxon>
        <taxon>Pseudomonadati</taxon>
        <taxon>Pseudomonadota</taxon>
        <taxon>Betaproteobacteria</taxon>
        <taxon>Burkholderiales</taxon>
        <taxon>Alcaligenaceae</taxon>
        <taxon>Achromobacter</taxon>
    </lineage>
</organism>
<dbReference type="RefSeq" id="WP_236757145.1">
    <property type="nucleotide sequence ID" value="NZ_CADIJV010000059.1"/>
</dbReference>
<dbReference type="AlphaFoldDB" id="A0A6S7EJY0"/>
<dbReference type="EMBL" id="CADIKZ010000016">
    <property type="protein sequence ID" value="CAB3910830.1"/>
    <property type="molecule type" value="Genomic_DNA"/>
</dbReference>
<accession>A0A6S7EJY0</accession>
<name>A0A6S7EJY0_9BURK</name>
<evidence type="ECO:0000313" key="3">
    <source>
        <dbReference type="Proteomes" id="UP000494203"/>
    </source>
</evidence>
<proteinExistence type="predicted"/>
<feature type="coiled-coil region" evidence="1">
    <location>
        <begin position="37"/>
        <end position="64"/>
    </location>
</feature>
<dbReference type="Proteomes" id="UP000494203">
    <property type="component" value="Unassembled WGS sequence"/>
</dbReference>
<reference evidence="2 3" key="1">
    <citation type="submission" date="2020-04" db="EMBL/GenBank/DDBJ databases">
        <authorList>
            <person name="De Canck E."/>
        </authorList>
    </citation>
    <scope>NUCLEOTIDE SEQUENCE [LARGE SCALE GENOMIC DNA]</scope>
    <source>
        <strain evidence="2 3">LMG 26788</strain>
    </source>
</reference>